<name>A0ABW2HBX0_9MICO</name>
<sequence>MEIVYALMIGAVWGLAAHFIVPGRARRGAAIGPFAGAVIGGLTWLVMTWAGVGTDSAWLWIVAFFTPLLSFVVVGALTATRRSHDERARAALRV</sequence>
<proteinExistence type="predicted"/>
<dbReference type="Proteomes" id="UP001596507">
    <property type="component" value="Unassembled WGS sequence"/>
</dbReference>
<gene>
    <name evidence="2" type="ORF">ACFQRL_06520</name>
</gene>
<dbReference type="RefSeq" id="WP_262873494.1">
    <property type="nucleotide sequence ID" value="NZ_BAABKW010000002.1"/>
</dbReference>
<organism evidence="2 3">
    <name type="scientific">Microbacterium fluvii</name>
    <dbReference type="NCBI Taxonomy" id="415215"/>
    <lineage>
        <taxon>Bacteria</taxon>
        <taxon>Bacillati</taxon>
        <taxon>Actinomycetota</taxon>
        <taxon>Actinomycetes</taxon>
        <taxon>Micrococcales</taxon>
        <taxon>Microbacteriaceae</taxon>
        <taxon>Microbacterium</taxon>
    </lineage>
</organism>
<protein>
    <recommendedName>
        <fullName evidence="4">Integral membrane protein</fullName>
    </recommendedName>
</protein>
<keyword evidence="3" id="KW-1185">Reference proteome</keyword>
<feature type="transmembrane region" description="Helical" evidence="1">
    <location>
        <begin position="6"/>
        <end position="23"/>
    </location>
</feature>
<keyword evidence="1" id="KW-1133">Transmembrane helix</keyword>
<evidence type="ECO:0000313" key="3">
    <source>
        <dbReference type="Proteomes" id="UP001596507"/>
    </source>
</evidence>
<evidence type="ECO:0000256" key="1">
    <source>
        <dbReference type="SAM" id="Phobius"/>
    </source>
</evidence>
<reference evidence="3" key="1">
    <citation type="journal article" date="2019" name="Int. J. Syst. Evol. Microbiol.">
        <title>The Global Catalogue of Microorganisms (GCM) 10K type strain sequencing project: providing services to taxonomists for standard genome sequencing and annotation.</title>
        <authorList>
            <consortium name="The Broad Institute Genomics Platform"/>
            <consortium name="The Broad Institute Genome Sequencing Center for Infectious Disease"/>
            <person name="Wu L."/>
            <person name="Ma J."/>
        </authorList>
    </citation>
    <scope>NUCLEOTIDE SEQUENCE [LARGE SCALE GENOMIC DNA]</scope>
    <source>
        <strain evidence="3">CGMCC 1.15772</strain>
    </source>
</reference>
<feature type="transmembrane region" description="Helical" evidence="1">
    <location>
        <begin position="58"/>
        <end position="79"/>
    </location>
</feature>
<keyword evidence="1" id="KW-0812">Transmembrane</keyword>
<evidence type="ECO:0008006" key="4">
    <source>
        <dbReference type="Google" id="ProtNLM"/>
    </source>
</evidence>
<keyword evidence="1" id="KW-0472">Membrane</keyword>
<dbReference type="EMBL" id="JBHTBE010000001">
    <property type="protein sequence ID" value="MFC7268605.1"/>
    <property type="molecule type" value="Genomic_DNA"/>
</dbReference>
<evidence type="ECO:0000313" key="2">
    <source>
        <dbReference type="EMBL" id="MFC7268605.1"/>
    </source>
</evidence>
<accession>A0ABW2HBX0</accession>
<feature type="transmembrane region" description="Helical" evidence="1">
    <location>
        <begin position="30"/>
        <end position="52"/>
    </location>
</feature>
<comment type="caution">
    <text evidence="2">The sequence shown here is derived from an EMBL/GenBank/DDBJ whole genome shotgun (WGS) entry which is preliminary data.</text>
</comment>